<name>A0ACC1J275_9FUNG</name>
<dbReference type="EMBL" id="JANBPW010004574">
    <property type="protein sequence ID" value="KAJ1934611.1"/>
    <property type="molecule type" value="Genomic_DNA"/>
</dbReference>
<evidence type="ECO:0000313" key="1">
    <source>
        <dbReference type="EMBL" id="KAJ1934611.1"/>
    </source>
</evidence>
<dbReference type="Proteomes" id="UP001150603">
    <property type="component" value="Unassembled WGS sequence"/>
</dbReference>
<protein>
    <submittedName>
        <fullName evidence="1">Uncharacterized protein</fullName>
    </submittedName>
</protein>
<feature type="non-terminal residue" evidence="1">
    <location>
        <position position="1"/>
    </location>
</feature>
<gene>
    <name evidence="1" type="ORF">FBU59_005644</name>
</gene>
<sequence>QESLATSLTTPLKDHNNSEEYTSIIPAGSNSPPEIESDYSDEYSDEEFSPAEKAKQKKNDFRIPRWATSPELIKGLKQQERVNPDRIFGKVRPIRVEEIFGRRDAERHRPRNSSMVWTGRDALSPEEELEYIRRMGFED</sequence>
<comment type="caution">
    <text evidence="1">The sequence shown here is derived from an EMBL/GenBank/DDBJ whole genome shotgun (WGS) entry which is preliminary data.</text>
</comment>
<accession>A0ACC1J275</accession>
<organism evidence="1 2">
    <name type="scientific">Linderina macrospora</name>
    <dbReference type="NCBI Taxonomy" id="4868"/>
    <lineage>
        <taxon>Eukaryota</taxon>
        <taxon>Fungi</taxon>
        <taxon>Fungi incertae sedis</taxon>
        <taxon>Zoopagomycota</taxon>
        <taxon>Kickxellomycotina</taxon>
        <taxon>Kickxellomycetes</taxon>
        <taxon>Kickxellales</taxon>
        <taxon>Kickxellaceae</taxon>
        <taxon>Linderina</taxon>
    </lineage>
</organism>
<evidence type="ECO:0000313" key="2">
    <source>
        <dbReference type="Proteomes" id="UP001150603"/>
    </source>
</evidence>
<keyword evidence="2" id="KW-1185">Reference proteome</keyword>
<proteinExistence type="predicted"/>
<reference evidence="1" key="1">
    <citation type="submission" date="2022-07" db="EMBL/GenBank/DDBJ databases">
        <title>Phylogenomic reconstructions and comparative analyses of Kickxellomycotina fungi.</title>
        <authorList>
            <person name="Reynolds N.K."/>
            <person name="Stajich J.E."/>
            <person name="Barry K."/>
            <person name="Grigoriev I.V."/>
            <person name="Crous P."/>
            <person name="Smith M.E."/>
        </authorList>
    </citation>
    <scope>NUCLEOTIDE SEQUENCE</scope>
    <source>
        <strain evidence="1">NRRL 5244</strain>
    </source>
</reference>